<protein>
    <submittedName>
        <fullName evidence="1">Uncharacterized protein</fullName>
    </submittedName>
</protein>
<name>A0A0G0NEM2_9BACT</name>
<evidence type="ECO:0000313" key="2">
    <source>
        <dbReference type="Proteomes" id="UP000034048"/>
    </source>
</evidence>
<dbReference type="Proteomes" id="UP000034048">
    <property type="component" value="Unassembled WGS sequence"/>
</dbReference>
<dbReference type="InterPro" id="IPR029058">
    <property type="entry name" value="AB_hydrolase_fold"/>
</dbReference>
<accession>A0A0G0NEM2</accession>
<proteinExistence type="predicted"/>
<sequence length="190" mass="22148">MKNAIILHGGPSKQEYYDPKMPSMSNAHWIPWLQGQLLKAEIATATPEVPHSFDRNWEIWNKEVERFDITPETILIGHSTGAGFWIKYLSIHPDVRIGKVILVAPWLDPDHEHTKNFFDDFEIDSNLVSRTKGITILYSDDDQESVLKTVEIIRQKVNGITYKEFHNYRHFCIEDMKTVEFPELLQIILD</sequence>
<dbReference type="EMBL" id="LBWS01000035">
    <property type="protein sequence ID" value="KKR13948.1"/>
    <property type="molecule type" value="Genomic_DNA"/>
</dbReference>
<dbReference type="PANTHER" id="PTHR15394">
    <property type="entry name" value="SERINE HYDROLASE RBBP9"/>
    <property type="match status" value="1"/>
</dbReference>
<dbReference type="PANTHER" id="PTHR15394:SF3">
    <property type="entry name" value="SERINE HYDROLASE RBBP9"/>
    <property type="match status" value="1"/>
</dbReference>
<dbReference type="InterPro" id="IPR010662">
    <property type="entry name" value="RBBP9/YdeN"/>
</dbReference>
<evidence type="ECO:0000313" key="1">
    <source>
        <dbReference type="EMBL" id="KKR13948.1"/>
    </source>
</evidence>
<reference evidence="1 2" key="1">
    <citation type="journal article" date="2015" name="Nature">
        <title>rRNA introns, odd ribosomes, and small enigmatic genomes across a large radiation of phyla.</title>
        <authorList>
            <person name="Brown C.T."/>
            <person name="Hug L.A."/>
            <person name="Thomas B.C."/>
            <person name="Sharon I."/>
            <person name="Castelle C.J."/>
            <person name="Singh A."/>
            <person name="Wilkins M.J."/>
            <person name="Williams K.H."/>
            <person name="Banfield J.F."/>
        </authorList>
    </citation>
    <scope>NUCLEOTIDE SEQUENCE [LARGE SCALE GENOMIC DNA]</scope>
</reference>
<dbReference type="GO" id="GO:0016787">
    <property type="term" value="F:hydrolase activity"/>
    <property type="evidence" value="ECO:0007669"/>
    <property type="project" value="InterPro"/>
</dbReference>
<organism evidence="1 2">
    <name type="scientific">Candidatus Falkowbacteria bacterium GW2011_GWA2_39_24</name>
    <dbReference type="NCBI Taxonomy" id="1618634"/>
    <lineage>
        <taxon>Bacteria</taxon>
        <taxon>Candidatus Falkowiibacteriota</taxon>
    </lineage>
</organism>
<dbReference type="AlphaFoldDB" id="A0A0G0NEM2"/>
<gene>
    <name evidence="1" type="ORF">UT42_C0035G0002</name>
</gene>
<dbReference type="SUPFAM" id="SSF53474">
    <property type="entry name" value="alpha/beta-Hydrolases"/>
    <property type="match status" value="1"/>
</dbReference>
<dbReference type="Pfam" id="PF06821">
    <property type="entry name" value="Ser_hydrolase"/>
    <property type="match status" value="1"/>
</dbReference>
<dbReference type="Gene3D" id="3.40.50.1820">
    <property type="entry name" value="alpha/beta hydrolase"/>
    <property type="match status" value="1"/>
</dbReference>
<comment type="caution">
    <text evidence="1">The sequence shown here is derived from an EMBL/GenBank/DDBJ whole genome shotgun (WGS) entry which is preliminary data.</text>
</comment>